<organism evidence="2 3">
    <name type="scientific">Kluyveromyces lactis (strain ATCC 8585 / CBS 2359 / DSM 70799 / NBRC 1267 / NRRL Y-1140 / WM37)</name>
    <name type="common">Yeast</name>
    <name type="synonym">Candida sphaerica</name>
    <dbReference type="NCBI Taxonomy" id="284590"/>
    <lineage>
        <taxon>Eukaryota</taxon>
        <taxon>Fungi</taxon>
        <taxon>Dikarya</taxon>
        <taxon>Ascomycota</taxon>
        <taxon>Saccharomycotina</taxon>
        <taxon>Saccharomycetes</taxon>
        <taxon>Saccharomycetales</taxon>
        <taxon>Saccharomycetaceae</taxon>
        <taxon>Kluyveromyces</taxon>
    </lineage>
</organism>
<evidence type="ECO:0000313" key="3">
    <source>
        <dbReference type="Proteomes" id="UP000000598"/>
    </source>
</evidence>
<dbReference type="InParanoid" id="Q6CLY7"/>
<feature type="compositionally biased region" description="Low complexity" evidence="1">
    <location>
        <begin position="76"/>
        <end position="88"/>
    </location>
</feature>
<name>Q6CLY7_KLULA</name>
<protein>
    <submittedName>
        <fullName evidence="2">KLLA0E24443p</fullName>
    </submittedName>
</protein>
<feature type="region of interest" description="Disordered" evidence="1">
    <location>
        <begin position="76"/>
        <end position="99"/>
    </location>
</feature>
<dbReference type="KEGG" id="kla:KLLA0_E24443g"/>
<dbReference type="Proteomes" id="UP000000598">
    <property type="component" value="Chromosome E"/>
</dbReference>
<dbReference type="GeneID" id="2894324"/>
<sequence length="210" mass="23566">MSNQTGEQWTPFILSTMVADTISSMIITDLDDDVLTVIDPFQDFLSDFFGDDRDIDERIEGETVIDDDSITDFDSTSVWSSSRSSNDSEYTHTSNTRPYTRGEIQTYGDSYGSTNIFSSIPNFISLSHTGTLSNIYWYPTQSVSSIQDGIYDSDEGVDVNSSDHDGDILERPSTPYEYVYDVRDPSNRAAHFSSILDMNIFNAHNDTKDG</sequence>
<dbReference type="AlphaFoldDB" id="Q6CLY7"/>
<dbReference type="RefSeq" id="XP_455052.1">
    <property type="nucleotide sequence ID" value="XM_455052.1"/>
</dbReference>
<evidence type="ECO:0000313" key="2">
    <source>
        <dbReference type="EMBL" id="CAH00139.1"/>
    </source>
</evidence>
<gene>
    <name evidence="2" type="ORF">KLLA0_E24443g</name>
</gene>
<evidence type="ECO:0000256" key="1">
    <source>
        <dbReference type="SAM" id="MobiDB-lite"/>
    </source>
</evidence>
<accession>Q6CLY7</accession>
<dbReference type="HOGENOM" id="CLU_1310317_0_0_1"/>
<keyword evidence="3" id="KW-1185">Reference proteome</keyword>
<proteinExistence type="predicted"/>
<dbReference type="EMBL" id="CR382125">
    <property type="protein sequence ID" value="CAH00139.1"/>
    <property type="molecule type" value="Genomic_DNA"/>
</dbReference>
<dbReference type="PaxDb" id="284590-Q6CLY7"/>
<reference evidence="2 3" key="1">
    <citation type="journal article" date="2004" name="Nature">
        <title>Genome evolution in yeasts.</title>
        <authorList>
            <consortium name="Genolevures"/>
            <person name="Dujon B."/>
            <person name="Sherman D."/>
            <person name="Fischer G."/>
            <person name="Durrens P."/>
            <person name="Casaregola S."/>
            <person name="Lafontaine I."/>
            <person name="de Montigny J."/>
            <person name="Marck C."/>
            <person name="Neuveglise C."/>
            <person name="Talla E."/>
            <person name="Goffard N."/>
            <person name="Frangeul L."/>
            <person name="Aigle M."/>
            <person name="Anthouard V."/>
            <person name="Babour A."/>
            <person name="Barbe V."/>
            <person name="Barnay S."/>
            <person name="Blanchin S."/>
            <person name="Beckerich J.M."/>
            <person name="Beyne E."/>
            <person name="Bleykasten C."/>
            <person name="Boisrame A."/>
            <person name="Boyer J."/>
            <person name="Cattolico L."/>
            <person name="Confanioleri F."/>
            <person name="de Daruvar A."/>
            <person name="Despons L."/>
            <person name="Fabre E."/>
            <person name="Fairhead C."/>
            <person name="Ferry-Dumazet H."/>
            <person name="Groppi A."/>
            <person name="Hantraye F."/>
            <person name="Hennequin C."/>
            <person name="Jauniaux N."/>
            <person name="Joyet P."/>
            <person name="Kachouri R."/>
            <person name="Kerrest A."/>
            <person name="Koszul R."/>
            <person name="Lemaire M."/>
            <person name="Lesur I."/>
            <person name="Ma L."/>
            <person name="Muller H."/>
            <person name="Nicaud J.M."/>
            <person name="Nikolski M."/>
            <person name="Oztas S."/>
            <person name="Ozier-Kalogeropoulos O."/>
            <person name="Pellenz S."/>
            <person name="Potier S."/>
            <person name="Richard G.F."/>
            <person name="Straub M.L."/>
            <person name="Suleau A."/>
            <person name="Swennene D."/>
            <person name="Tekaia F."/>
            <person name="Wesolowski-Louvel M."/>
            <person name="Westhof E."/>
            <person name="Wirth B."/>
            <person name="Zeniou-Meyer M."/>
            <person name="Zivanovic I."/>
            <person name="Bolotin-Fukuhara M."/>
            <person name="Thierry A."/>
            <person name="Bouchier C."/>
            <person name="Caudron B."/>
            <person name="Scarpelli C."/>
            <person name="Gaillardin C."/>
            <person name="Weissenbach J."/>
            <person name="Wincker P."/>
            <person name="Souciet J.L."/>
        </authorList>
    </citation>
    <scope>NUCLEOTIDE SEQUENCE [LARGE SCALE GENOMIC DNA]</scope>
    <source>
        <strain evidence="3">ATCC 8585 / CBS 2359 / DSM 70799 / NBRC 1267 / NRRL Y-1140 / WM37</strain>
    </source>
</reference>